<dbReference type="GO" id="GO:0005829">
    <property type="term" value="C:cytosol"/>
    <property type="evidence" value="ECO:0007669"/>
    <property type="project" value="TreeGrafter"/>
</dbReference>
<keyword evidence="14 21" id="KW-0460">Magnesium</keyword>
<keyword evidence="23" id="KW-1185">Reference proteome</keyword>
<feature type="binding site" evidence="21">
    <location>
        <position position="233"/>
    </location>
    <ligand>
        <name>Mg(2+)</name>
        <dbReference type="ChEBI" id="CHEBI:18420"/>
        <label>1</label>
    </ligand>
</feature>
<dbReference type="GO" id="GO:0004326">
    <property type="term" value="F:tetrahydrofolylpolyglutamate synthase activity"/>
    <property type="evidence" value="ECO:0007669"/>
    <property type="project" value="UniProtKB-EC"/>
</dbReference>
<dbReference type="GO" id="GO:0006730">
    <property type="term" value="P:one-carbon metabolic process"/>
    <property type="evidence" value="ECO:0007669"/>
    <property type="project" value="UniProtKB-KW"/>
</dbReference>
<dbReference type="STRING" id="282301.A0A267GTP1"/>
<proteinExistence type="inferred from homology"/>
<dbReference type="AlphaFoldDB" id="A0A267GTP1"/>
<accession>A0A267GTP1</accession>
<evidence type="ECO:0000313" key="22">
    <source>
        <dbReference type="EMBL" id="PAA88794.1"/>
    </source>
</evidence>
<keyword evidence="15" id="KW-0496">Mitochondrion</keyword>
<dbReference type="PANTHER" id="PTHR11136">
    <property type="entry name" value="FOLYLPOLYGLUTAMATE SYNTHASE-RELATED"/>
    <property type="match status" value="1"/>
</dbReference>
<evidence type="ECO:0000256" key="20">
    <source>
        <dbReference type="PIRSR" id="PIRSR038895-1"/>
    </source>
</evidence>
<dbReference type="SUPFAM" id="SSF53244">
    <property type="entry name" value="MurD-like peptide ligases, peptide-binding domain"/>
    <property type="match status" value="1"/>
</dbReference>
<dbReference type="OrthoDB" id="5212574at2759"/>
<name>A0A267GTP1_9PLAT</name>
<evidence type="ECO:0000256" key="1">
    <source>
        <dbReference type="ARBA" id="ARBA00004273"/>
    </source>
</evidence>
<evidence type="ECO:0000256" key="16">
    <source>
        <dbReference type="ARBA" id="ARBA00023136"/>
    </source>
</evidence>
<evidence type="ECO:0000256" key="3">
    <source>
        <dbReference type="ARBA" id="ARBA00004496"/>
    </source>
</evidence>
<comment type="caution">
    <text evidence="22">The sequence shown here is derived from an EMBL/GenBank/DDBJ whole genome shotgun (WGS) entry which is preliminary data.</text>
</comment>
<feature type="binding site" evidence="21">
    <location>
        <position position="136"/>
    </location>
    <ligand>
        <name>Mg(2+)</name>
        <dbReference type="ChEBI" id="CHEBI:18420"/>
        <label>1</label>
    </ligand>
</feature>
<keyword evidence="9" id="KW-0436">Ligase</keyword>
<evidence type="ECO:0000256" key="9">
    <source>
        <dbReference type="ARBA" id="ARBA00022598"/>
    </source>
</evidence>
<evidence type="ECO:0000256" key="17">
    <source>
        <dbReference type="ARBA" id="ARBA00030592"/>
    </source>
</evidence>
<dbReference type="GO" id="GO:0005743">
    <property type="term" value="C:mitochondrial inner membrane"/>
    <property type="evidence" value="ECO:0007669"/>
    <property type="project" value="UniProtKB-SubCell"/>
</dbReference>
<dbReference type="SUPFAM" id="SSF53623">
    <property type="entry name" value="MurD-like peptide ligases, catalytic domain"/>
    <property type="match status" value="1"/>
</dbReference>
<dbReference type="Proteomes" id="UP000215902">
    <property type="component" value="Unassembled WGS sequence"/>
</dbReference>
<evidence type="ECO:0000256" key="13">
    <source>
        <dbReference type="ARBA" id="ARBA00022840"/>
    </source>
</evidence>
<evidence type="ECO:0000256" key="4">
    <source>
        <dbReference type="ARBA" id="ARBA00005150"/>
    </source>
</evidence>
<dbReference type="Gene3D" id="3.90.190.20">
    <property type="entry name" value="Mur ligase, C-terminal domain"/>
    <property type="match status" value="1"/>
</dbReference>
<evidence type="ECO:0000256" key="11">
    <source>
        <dbReference type="ARBA" id="ARBA00022741"/>
    </source>
</evidence>
<evidence type="ECO:0000256" key="21">
    <source>
        <dbReference type="PIRSR" id="PIRSR038895-2"/>
    </source>
</evidence>
<dbReference type="InterPro" id="IPR023600">
    <property type="entry name" value="Folylpolyglutamate_synth_euk"/>
</dbReference>
<evidence type="ECO:0000256" key="10">
    <source>
        <dbReference type="ARBA" id="ARBA00022723"/>
    </source>
</evidence>
<evidence type="ECO:0000256" key="7">
    <source>
        <dbReference type="ARBA" id="ARBA00022490"/>
    </source>
</evidence>
<protein>
    <recommendedName>
        <fullName evidence="6">tetrahydrofolate synthase</fullName>
        <ecNumber evidence="6">6.3.2.17</ecNumber>
    </recommendedName>
    <alternativeName>
        <fullName evidence="18">Folylpoly-gamma-glutamate synthetase</fullName>
    </alternativeName>
    <alternativeName>
        <fullName evidence="17">Tetrahydrofolylpolyglutamate synthase</fullName>
    </alternativeName>
</protein>
<keyword evidence="10 21" id="KW-0479">Metal-binding</keyword>
<reference evidence="22 23" key="1">
    <citation type="submission" date="2017-06" db="EMBL/GenBank/DDBJ databases">
        <title>A platform for efficient transgenesis in Macrostomum lignano, a flatworm model organism for stem cell research.</title>
        <authorList>
            <person name="Berezikov E."/>
        </authorList>
    </citation>
    <scope>NUCLEOTIDE SEQUENCE [LARGE SCALE GENOMIC DNA]</scope>
    <source>
        <strain evidence="22">DV1</strain>
        <tissue evidence="22">Whole organism</tissue>
    </source>
</reference>
<dbReference type="GO" id="GO:0005759">
    <property type="term" value="C:mitochondrial matrix"/>
    <property type="evidence" value="ECO:0007669"/>
    <property type="project" value="UniProtKB-SubCell"/>
</dbReference>
<comment type="similarity">
    <text evidence="5">Belongs to the folylpolyglutamate synthase family.</text>
</comment>
<sequence>QRVFSGWLSCHLPWPVSNNTKLYYCSAKEFAFRFKEKMSNSRQDQLQQDYPSAVRALNKLQSNAANLDQVLREKDARCGDKIPEMIRWAAKLDVTPADYNSLRVIHVTGTKGKGGTSAYAESILRCHGYRTGFFSSPHLVEVRERIRINGRPLSREQFAKQFWRVHGRLIGTCSAGEPEPAYFPFLTLMAVWTFLAEKVDVAIVEVGIGGRYDSTNFVSSPWVCAFSPLGLDHTALLGNSIAEIAWQKAGIMKPGCPSVTVYGQPEEGLAVLQSQSADLGCPLLIAPELNELPESLAGRLAPSQKANAALAVAVCRVWLRRARTDEALLEAGRGLVVKNPTEDSNDPLDLEACNRGLSLASWPGRYDVMPYRPGVTLYIDGAHTAESVSQAASWFANLQQGRIGAKKKLLFNRTGDRRPKDLLAQLVKLGFVQAAFCPNVVDSRSSSSSRSADLFSALASGDSSGIRLKVEENKTAYEQLDSQCDCRIFDSVAEALEWLVTDGNGSDEMQCDVLVTGSLHLVGCLYAMLAPQVADGETTGEARAIS</sequence>
<feature type="binding site" evidence="20">
    <location>
        <position position="365"/>
    </location>
    <ligand>
        <name>ATP</name>
        <dbReference type="ChEBI" id="CHEBI:30616"/>
    </ligand>
</feature>
<keyword evidence="13 20" id="KW-0067">ATP-binding</keyword>
<organism evidence="22 23">
    <name type="scientific">Macrostomum lignano</name>
    <dbReference type="NCBI Taxonomy" id="282301"/>
    <lineage>
        <taxon>Eukaryota</taxon>
        <taxon>Metazoa</taxon>
        <taxon>Spiralia</taxon>
        <taxon>Lophotrochozoa</taxon>
        <taxon>Platyhelminthes</taxon>
        <taxon>Rhabditophora</taxon>
        <taxon>Macrostomorpha</taxon>
        <taxon>Macrostomida</taxon>
        <taxon>Macrostomidae</taxon>
        <taxon>Macrostomum</taxon>
    </lineage>
</organism>
<dbReference type="PIRSF" id="PIRSF038895">
    <property type="entry name" value="FPGS"/>
    <property type="match status" value="1"/>
</dbReference>
<comment type="catalytic activity">
    <reaction evidence="19">
        <text>(6S)-5,6,7,8-tetrahydrofolyl-(gamma-L-Glu)(n) + L-glutamate + ATP = (6S)-5,6,7,8-tetrahydrofolyl-(gamma-L-Glu)(n+1) + ADP + phosphate + H(+)</text>
        <dbReference type="Rhea" id="RHEA:10580"/>
        <dbReference type="Rhea" id="RHEA-COMP:14738"/>
        <dbReference type="Rhea" id="RHEA-COMP:14740"/>
        <dbReference type="ChEBI" id="CHEBI:15378"/>
        <dbReference type="ChEBI" id="CHEBI:29985"/>
        <dbReference type="ChEBI" id="CHEBI:30616"/>
        <dbReference type="ChEBI" id="CHEBI:43474"/>
        <dbReference type="ChEBI" id="CHEBI:141005"/>
        <dbReference type="ChEBI" id="CHEBI:456216"/>
        <dbReference type="EC" id="6.3.2.17"/>
    </reaction>
</comment>
<keyword evidence="12" id="KW-0999">Mitochondrion inner membrane</keyword>
<dbReference type="InterPro" id="IPR036565">
    <property type="entry name" value="Mur-like_cat_sf"/>
</dbReference>
<keyword evidence="16" id="KW-0472">Membrane</keyword>
<evidence type="ECO:0000256" key="5">
    <source>
        <dbReference type="ARBA" id="ARBA00008276"/>
    </source>
</evidence>
<evidence type="ECO:0000256" key="19">
    <source>
        <dbReference type="ARBA" id="ARBA00047493"/>
    </source>
</evidence>
<dbReference type="PANTHER" id="PTHR11136:SF5">
    <property type="entry name" value="FOLYLPOLYGLUTAMATE SYNTHASE, MITOCHONDRIAL"/>
    <property type="match status" value="1"/>
</dbReference>
<gene>
    <name evidence="22" type="ORF">BOX15_Mlig016638g1</name>
</gene>
<dbReference type="InterPro" id="IPR036615">
    <property type="entry name" value="Mur_ligase_C_dom_sf"/>
</dbReference>
<feature type="binding site" evidence="20">
    <location>
        <position position="380"/>
    </location>
    <ligand>
        <name>ATP</name>
        <dbReference type="ChEBI" id="CHEBI:30616"/>
    </ligand>
</feature>
<evidence type="ECO:0000256" key="12">
    <source>
        <dbReference type="ARBA" id="ARBA00022792"/>
    </source>
</evidence>
<feature type="binding site" evidence="21">
    <location>
        <position position="205"/>
    </location>
    <ligand>
        <name>Mg(2+)</name>
        <dbReference type="ChEBI" id="CHEBI:18420"/>
        <label>1</label>
    </ligand>
</feature>
<dbReference type="EMBL" id="NIVC01000175">
    <property type="protein sequence ID" value="PAA88794.1"/>
    <property type="molecule type" value="Genomic_DNA"/>
</dbReference>
<feature type="non-terminal residue" evidence="22">
    <location>
        <position position="1"/>
    </location>
</feature>
<dbReference type="Gene3D" id="3.40.1190.10">
    <property type="entry name" value="Mur-like, catalytic domain"/>
    <property type="match status" value="1"/>
</dbReference>
<dbReference type="NCBIfam" id="TIGR01499">
    <property type="entry name" value="folC"/>
    <property type="match status" value="1"/>
</dbReference>
<keyword evidence="11 20" id="KW-0547">Nucleotide-binding</keyword>
<evidence type="ECO:0000256" key="18">
    <source>
        <dbReference type="ARBA" id="ARBA00030876"/>
    </source>
</evidence>
<comment type="subcellular location">
    <subcellularLocation>
        <location evidence="3">Cytoplasm</location>
    </subcellularLocation>
    <subcellularLocation>
        <location evidence="1">Mitochondrion inner membrane</location>
    </subcellularLocation>
    <subcellularLocation>
        <location evidence="2">Mitochondrion matrix</location>
    </subcellularLocation>
</comment>
<dbReference type="EC" id="6.3.2.17" evidence="6"/>
<evidence type="ECO:0000256" key="8">
    <source>
        <dbReference type="ARBA" id="ARBA00022563"/>
    </source>
</evidence>
<evidence type="ECO:0000256" key="6">
    <source>
        <dbReference type="ARBA" id="ARBA00013025"/>
    </source>
</evidence>
<evidence type="ECO:0000313" key="23">
    <source>
        <dbReference type="Proteomes" id="UP000215902"/>
    </source>
</evidence>
<evidence type="ECO:0000256" key="15">
    <source>
        <dbReference type="ARBA" id="ARBA00023128"/>
    </source>
</evidence>
<evidence type="ECO:0000256" key="14">
    <source>
        <dbReference type="ARBA" id="ARBA00022842"/>
    </source>
</evidence>
<comment type="pathway">
    <text evidence="4">Cofactor biosynthesis; tetrahydrofolylpolyglutamate biosynthesis.</text>
</comment>
<dbReference type="GO" id="GO:0005524">
    <property type="term" value="F:ATP binding"/>
    <property type="evidence" value="ECO:0007669"/>
    <property type="project" value="UniProtKB-KW"/>
</dbReference>
<keyword evidence="7" id="KW-0963">Cytoplasm</keyword>
<dbReference type="InterPro" id="IPR001645">
    <property type="entry name" value="Folylpolyglutamate_synth"/>
</dbReference>
<evidence type="ECO:0000256" key="2">
    <source>
        <dbReference type="ARBA" id="ARBA00004305"/>
    </source>
</evidence>
<dbReference type="GO" id="GO:0046872">
    <property type="term" value="F:metal ion binding"/>
    <property type="evidence" value="ECO:0007669"/>
    <property type="project" value="UniProtKB-KW"/>
</dbReference>
<keyword evidence="8" id="KW-0554">One-carbon metabolism</keyword>